<accession>A0A061BMX9</accession>
<evidence type="ECO:0000313" key="12">
    <source>
        <dbReference type="EMBL" id="CDR49349.1"/>
    </source>
</evidence>
<dbReference type="GO" id="GO:0006508">
    <property type="term" value="P:proteolysis"/>
    <property type="evidence" value="ECO:0007669"/>
    <property type="project" value="UniProtKB-KW"/>
</dbReference>
<dbReference type="InterPro" id="IPR023827">
    <property type="entry name" value="Peptidase_S8_Asp-AS"/>
</dbReference>
<dbReference type="PROSITE" id="PS51892">
    <property type="entry name" value="SUBTILASE"/>
    <property type="match status" value="1"/>
</dbReference>
<dbReference type="GO" id="GO:0005615">
    <property type="term" value="C:extracellular space"/>
    <property type="evidence" value="ECO:0007669"/>
    <property type="project" value="TreeGrafter"/>
</dbReference>
<dbReference type="PANTHER" id="PTHR43806:SF11">
    <property type="entry name" value="CEREVISIN-RELATED"/>
    <property type="match status" value="1"/>
</dbReference>
<comment type="similarity">
    <text evidence="1 5 6">Belongs to the peptidase S8 family.</text>
</comment>
<evidence type="ECO:0000256" key="7">
    <source>
        <dbReference type="SAM" id="Coils"/>
    </source>
</evidence>
<dbReference type="AlphaFoldDB" id="A0A061BMX9"/>
<dbReference type="PROSITE" id="PS00137">
    <property type="entry name" value="SUBTILASE_HIS"/>
    <property type="match status" value="1"/>
</dbReference>
<feature type="coiled-coil region" evidence="7">
    <location>
        <begin position="511"/>
        <end position="549"/>
    </location>
</feature>
<keyword evidence="2 5" id="KW-0645">Protease</keyword>
<dbReference type="CDD" id="cd04077">
    <property type="entry name" value="Peptidases_S8_PCSK9_ProteinaseK_like"/>
    <property type="match status" value="1"/>
</dbReference>
<dbReference type="SUPFAM" id="SSF54897">
    <property type="entry name" value="Protease propeptides/inhibitors"/>
    <property type="match status" value="1"/>
</dbReference>
<protein>
    <submittedName>
        <fullName evidence="12">RHTO0S25e01860g1_1</fullName>
    </submittedName>
</protein>
<evidence type="ECO:0000256" key="3">
    <source>
        <dbReference type="ARBA" id="ARBA00022801"/>
    </source>
</evidence>
<keyword evidence="4 5" id="KW-0720">Serine protease</keyword>
<evidence type="ECO:0000256" key="4">
    <source>
        <dbReference type="ARBA" id="ARBA00022825"/>
    </source>
</evidence>
<dbReference type="InterPro" id="IPR037045">
    <property type="entry name" value="S8pro/Inhibitor_I9_sf"/>
</dbReference>
<proteinExistence type="inferred from homology"/>
<feature type="domain" description="Inhibitor I9" evidence="11">
    <location>
        <begin position="56"/>
        <end position="154"/>
    </location>
</feature>
<dbReference type="Pfam" id="PF05922">
    <property type="entry name" value="Inhibitor_I9"/>
    <property type="match status" value="1"/>
</dbReference>
<evidence type="ECO:0000259" key="10">
    <source>
        <dbReference type="Pfam" id="PF00082"/>
    </source>
</evidence>
<dbReference type="OrthoDB" id="206201at2759"/>
<gene>
    <name evidence="12" type="ORF">RHTO0S_25e01860g</name>
</gene>
<dbReference type="InterPro" id="IPR050131">
    <property type="entry name" value="Peptidase_S8_subtilisin-like"/>
</dbReference>
<evidence type="ECO:0000256" key="1">
    <source>
        <dbReference type="ARBA" id="ARBA00011073"/>
    </source>
</evidence>
<dbReference type="Gene3D" id="3.30.70.80">
    <property type="entry name" value="Peptidase S8 propeptide/proteinase inhibitor I9"/>
    <property type="match status" value="1"/>
</dbReference>
<dbReference type="Pfam" id="PF00082">
    <property type="entry name" value="Peptidase_S8"/>
    <property type="match status" value="1"/>
</dbReference>
<feature type="active site" description="Charge relay system" evidence="5">
    <location>
        <position position="200"/>
    </location>
</feature>
<dbReference type="InterPro" id="IPR023828">
    <property type="entry name" value="Peptidase_S8_Ser-AS"/>
</dbReference>
<evidence type="ECO:0000256" key="2">
    <source>
        <dbReference type="ARBA" id="ARBA00022670"/>
    </source>
</evidence>
<feature type="signal peptide" evidence="9">
    <location>
        <begin position="1"/>
        <end position="19"/>
    </location>
</feature>
<dbReference type="PROSITE" id="PS00138">
    <property type="entry name" value="SUBTILASE_SER"/>
    <property type="match status" value="1"/>
</dbReference>
<organism evidence="12">
    <name type="scientific">Rhodotorula toruloides</name>
    <name type="common">Yeast</name>
    <name type="synonym">Rhodosporidium toruloides</name>
    <dbReference type="NCBI Taxonomy" id="5286"/>
    <lineage>
        <taxon>Eukaryota</taxon>
        <taxon>Fungi</taxon>
        <taxon>Dikarya</taxon>
        <taxon>Basidiomycota</taxon>
        <taxon>Pucciniomycotina</taxon>
        <taxon>Microbotryomycetes</taxon>
        <taxon>Sporidiobolales</taxon>
        <taxon>Sporidiobolaceae</taxon>
        <taxon>Rhodotorula</taxon>
    </lineage>
</organism>
<keyword evidence="3 5" id="KW-0378">Hydrolase</keyword>
<reference evidence="12" key="1">
    <citation type="journal article" date="2014" name="Genome Announc.">
        <title>Draft genome sequence of Rhodosporidium toruloides CECT1137, an oleaginous yeast of biotechnological interest.</title>
        <authorList>
            <person name="Morin N."/>
            <person name="Calcas X."/>
            <person name="Devillers H."/>
            <person name="Durrens P."/>
            <person name="Sherman D.J."/>
            <person name="Nicaud J.-M."/>
            <person name="Neuveglise C."/>
        </authorList>
    </citation>
    <scope>NUCLEOTIDE SEQUENCE</scope>
    <source>
        <strain evidence="12">CECT1137</strain>
    </source>
</reference>
<evidence type="ECO:0000256" key="5">
    <source>
        <dbReference type="PROSITE-ProRule" id="PRU01240"/>
    </source>
</evidence>
<dbReference type="InterPro" id="IPR036852">
    <property type="entry name" value="Peptidase_S8/S53_dom_sf"/>
</dbReference>
<dbReference type="InterPro" id="IPR022398">
    <property type="entry name" value="Peptidase_S8_His-AS"/>
</dbReference>
<keyword evidence="9" id="KW-0732">Signal</keyword>
<feature type="active site" description="Charge relay system" evidence="5">
    <location>
        <position position="231"/>
    </location>
</feature>
<dbReference type="InterPro" id="IPR034193">
    <property type="entry name" value="PCSK9_ProteinaseK-like"/>
</dbReference>
<dbReference type="GO" id="GO:0004252">
    <property type="term" value="F:serine-type endopeptidase activity"/>
    <property type="evidence" value="ECO:0007669"/>
    <property type="project" value="UniProtKB-UniRule"/>
</dbReference>
<dbReference type="InterPro" id="IPR010259">
    <property type="entry name" value="S8pro/Inhibitor_I9"/>
</dbReference>
<dbReference type="PROSITE" id="PS00136">
    <property type="entry name" value="SUBTILASE_ASP"/>
    <property type="match status" value="1"/>
</dbReference>
<dbReference type="SUPFAM" id="SSF52743">
    <property type="entry name" value="Subtilisin-like"/>
    <property type="match status" value="1"/>
</dbReference>
<dbReference type="EMBL" id="LK052960">
    <property type="protein sequence ID" value="CDR49349.1"/>
    <property type="molecule type" value="Genomic_DNA"/>
</dbReference>
<evidence type="ECO:0000259" key="11">
    <source>
        <dbReference type="Pfam" id="PF05922"/>
    </source>
</evidence>
<feature type="active site" description="Charge relay system" evidence="5">
    <location>
        <position position="397"/>
    </location>
</feature>
<dbReference type="PRINTS" id="PR00723">
    <property type="entry name" value="SUBTILISIN"/>
</dbReference>
<dbReference type="InterPro" id="IPR015500">
    <property type="entry name" value="Peptidase_S8_subtilisin-rel"/>
</dbReference>
<sequence>MFVPHALAAALCTALAAHALPAASSDLAPLLTPTLPAIPHEQQHTTPTLAHIVEDSYIVVLDESLSDNDIDHHHQLVDAVHSTTEHALAQASSAHARRHGVKHRFHVGGKRHSHARRRSSARKLKGYSGSFDERTVDHIRAMKGVKYVERDSLVWASDVEKGAPWGLARISHRNTLSLGNFNRYEYDSQAGEGVDAYVIDTGVNIDHVELEGRAKWGKTIPNDPDQDLNGHGSHVAGTIASAKYGVAKKANIVAVKVLGAGGSGTMSDVVAGVAWAADSAAEQANLKAQGKNKKHKGSVANMSLGGGKSQALDDAVNAAVEDGLHFAVAAGNDNRDACSYSPAAAEGAITVGASTISDERAYFSNHGKCVDIFAPGLNILSIWNSGNRSVNTISGTSMASPHIAGLAAYMLGSDWAASAALDEALSSTSSQSSFASSLNQFAFGGLKGKPEDHLLSPKALKKAMLKIATKGALHDLNPGSPNLLSFNNYTAPSSSPPKRGKWRTDSSEVESSLVEAYLEDLKDELESLKSELRDEIEEVSGLVRELVEEAF</sequence>
<dbReference type="PANTHER" id="PTHR43806">
    <property type="entry name" value="PEPTIDASE S8"/>
    <property type="match status" value="1"/>
</dbReference>
<feature type="chain" id="PRO_5030001966" evidence="9">
    <location>
        <begin position="20"/>
        <end position="551"/>
    </location>
</feature>
<name>A0A061BMX9_RHOTO</name>
<evidence type="ECO:0000256" key="8">
    <source>
        <dbReference type="SAM" id="MobiDB-lite"/>
    </source>
</evidence>
<evidence type="ECO:0000256" key="6">
    <source>
        <dbReference type="RuleBase" id="RU003355"/>
    </source>
</evidence>
<keyword evidence="7" id="KW-0175">Coiled coil</keyword>
<evidence type="ECO:0000256" key="9">
    <source>
        <dbReference type="SAM" id="SignalP"/>
    </source>
</evidence>
<dbReference type="InterPro" id="IPR000209">
    <property type="entry name" value="Peptidase_S8/S53_dom"/>
</dbReference>
<feature type="region of interest" description="Disordered" evidence="8">
    <location>
        <begin position="487"/>
        <end position="506"/>
    </location>
</feature>
<feature type="domain" description="Peptidase S8/S53" evidence="10">
    <location>
        <begin position="198"/>
        <end position="444"/>
    </location>
</feature>
<dbReference type="Gene3D" id="3.40.50.200">
    <property type="entry name" value="Peptidase S8/S53 domain"/>
    <property type="match status" value="1"/>
</dbReference>